<dbReference type="Proteomes" id="UP000673552">
    <property type="component" value="Unassembled WGS sequence"/>
</dbReference>
<feature type="compositionally biased region" description="Low complexity" evidence="1">
    <location>
        <begin position="449"/>
        <end position="458"/>
    </location>
</feature>
<dbReference type="AlphaFoldDB" id="A0A836HSB8"/>
<organism evidence="2 3">
    <name type="scientific">Leishmania martiniquensis</name>
    <dbReference type="NCBI Taxonomy" id="1580590"/>
    <lineage>
        <taxon>Eukaryota</taxon>
        <taxon>Discoba</taxon>
        <taxon>Euglenozoa</taxon>
        <taxon>Kinetoplastea</taxon>
        <taxon>Metakinetoplastina</taxon>
        <taxon>Trypanosomatida</taxon>
        <taxon>Trypanosomatidae</taxon>
        <taxon>Leishmaniinae</taxon>
        <taxon>Leishmania</taxon>
    </lineage>
</organism>
<dbReference type="EMBL" id="JAFEUZ010000016">
    <property type="protein sequence ID" value="KAG5482035.1"/>
    <property type="molecule type" value="Genomic_DNA"/>
</dbReference>
<evidence type="ECO:0000313" key="2">
    <source>
        <dbReference type="EMBL" id="KAG5482035.1"/>
    </source>
</evidence>
<feature type="compositionally biased region" description="Basic and acidic residues" evidence="1">
    <location>
        <begin position="7"/>
        <end position="21"/>
    </location>
</feature>
<sequence length="626" mass="66828">MPPRSTVSDRHGSSVRAKLETAESVSAMPAGEKRTLLQALVQPTRQRCRVQPRFEAFSLDGPDCSQYSLESCGLQHSGSGVTASDRGQRRQTGPRNRAETASTAAEVCTTRHPLRQASGVPLSPTAADGGPSRVESHSMDGDQQPQCMERMAQPPPARPGAVRGGSSSGDPPPPGCGLEEEALPTIAGLNVAEVGCNDSYESATGACDGDDCSDGRFHPKRPPPQHVLGRPHESSPLPLQEVESSWSFTRRYSAPLDREGRDSRVGAAVAQPQHSGTLKSDERRGNGSVRLGCGDAAVTDYQDEYEPSLAECEVDSSRPPYFQDALPAAAQCYRRLHVAGTNGGRSDRMGSGPEWKVGKGSGFDGSGDAYEDGGGEWEDALAGRDGATNADAAPDGVRSFYRENGEGHMGTESVALSRHDGAGGEPSHRLLPPPALRGVRSNPPPPASSPAEAPASVPLHPRKHLTGHMLRRSSDRAASLQLRPVEGDANQLSSRSRKKERSTRHNPRAFRNRTTYTWVSTNTTTSVILPSATVQLMPMSAFPIAEEVQPVKGHWAVSAPLSPPPPYALSSRSAPAHHQRRSQMEVLDDSAEAAANARNRVGNSFPYLPSRHRVEEVGVLRSMPAP</sequence>
<dbReference type="GeneID" id="92515705"/>
<feature type="compositionally biased region" description="Basic and acidic residues" evidence="1">
    <location>
        <begin position="417"/>
        <end position="428"/>
    </location>
</feature>
<evidence type="ECO:0000256" key="1">
    <source>
        <dbReference type="SAM" id="MobiDB-lite"/>
    </source>
</evidence>
<feature type="compositionally biased region" description="Acidic residues" evidence="1">
    <location>
        <begin position="369"/>
        <end position="379"/>
    </location>
</feature>
<reference evidence="3" key="1">
    <citation type="journal article" date="2021" name="Microbiol. Resour. Announc.">
        <title>LGAAP: Leishmaniinae Genome Assembly and Annotation Pipeline.</title>
        <authorList>
            <person name="Almutairi H."/>
            <person name="Urbaniak M.D."/>
            <person name="Bates M.D."/>
            <person name="Jariyapan N."/>
            <person name="Kwakye-Nuako G."/>
            <person name="Thomaz-Soccol V."/>
            <person name="Al-Salem W.S."/>
            <person name="Dillon R.J."/>
            <person name="Bates P.A."/>
            <person name="Gatherer D."/>
        </authorList>
    </citation>
    <scope>NUCLEOTIDE SEQUENCE [LARGE SCALE GENOMIC DNA]</scope>
</reference>
<accession>A0A836HSB8</accession>
<dbReference type="KEGG" id="lmat:92515705"/>
<dbReference type="RefSeq" id="XP_067179828.1">
    <property type="nucleotide sequence ID" value="XM_067323193.1"/>
</dbReference>
<dbReference type="OrthoDB" id="267068at2759"/>
<feature type="compositionally biased region" description="Polar residues" evidence="1">
    <location>
        <begin position="70"/>
        <end position="82"/>
    </location>
</feature>
<feature type="compositionally biased region" description="Basic residues" evidence="1">
    <location>
        <begin position="495"/>
        <end position="511"/>
    </location>
</feature>
<name>A0A836HSB8_9TRYP</name>
<feature type="region of interest" description="Disordered" evidence="1">
    <location>
        <begin position="70"/>
        <end position="180"/>
    </location>
</feature>
<proteinExistence type="predicted"/>
<gene>
    <name evidence="2" type="ORF">LSCM1_05750</name>
</gene>
<evidence type="ECO:0000313" key="3">
    <source>
        <dbReference type="Proteomes" id="UP000673552"/>
    </source>
</evidence>
<feature type="compositionally biased region" description="Polar residues" evidence="1">
    <location>
        <begin position="90"/>
        <end position="103"/>
    </location>
</feature>
<protein>
    <submittedName>
        <fullName evidence="2">Uncharacterized protein</fullName>
    </submittedName>
</protein>
<feature type="region of interest" description="Disordered" evidence="1">
    <location>
        <begin position="257"/>
        <end position="287"/>
    </location>
</feature>
<feature type="region of interest" description="Disordered" evidence="1">
    <location>
        <begin position="340"/>
        <end position="511"/>
    </location>
</feature>
<keyword evidence="3" id="KW-1185">Reference proteome</keyword>
<reference evidence="3" key="2">
    <citation type="journal article" date="2021" name="Sci. Data">
        <title>Chromosome-scale genome sequencing, assembly and annotation of six genomes from subfamily Leishmaniinae.</title>
        <authorList>
            <person name="Almutairi H."/>
            <person name="Urbaniak M.D."/>
            <person name="Bates M.D."/>
            <person name="Jariyapan N."/>
            <person name="Kwakye-Nuako G."/>
            <person name="Thomaz Soccol V."/>
            <person name="Al-Salem W.S."/>
            <person name="Dillon R.J."/>
            <person name="Bates P.A."/>
            <person name="Gatherer D."/>
        </authorList>
    </citation>
    <scope>NUCLEOTIDE SEQUENCE [LARGE SCALE GENOMIC DNA]</scope>
</reference>
<feature type="compositionally biased region" description="Basic residues" evidence="1">
    <location>
        <begin position="460"/>
        <end position="471"/>
    </location>
</feature>
<feature type="region of interest" description="Disordered" evidence="1">
    <location>
        <begin position="215"/>
        <end position="245"/>
    </location>
</feature>
<comment type="caution">
    <text evidence="2">The sequence shown here is derived from an EMBL/GenBank/DDBJ whole genome shotgun (WGS) entry which is preliminary data.</text>
</comment>
<feature type="region of interest" description="Disordered" evidence="1">
    <location>
        <begin position="1"/>
        <end position="27"/>
    </location>
</feature>